<dbReference type="PANTHER" id="PTHR47692">
    <property type="entry name" value="RING/U-BOX SUPERFAMILY PROTEIN"/>
    <property type="match status" value="1"/>
</dbReference>
<protein>
    <recommendedName>
        <fullName evidence="5">RING-type domain-containing protein</fullName>
    </recommendedName>
</protein>
<dbReference type="Pfam" id="PF00097">
    <property type="entry name" value="zf-C3HC4"/>
    <property type="match status" value="1"/>
</dbReference>
<dbReference type="Gene3D" id="3.30.40.10">
    <property type="entry name" value="Zinc/RING finger domain, C3HC4 (zinc finger)"/>
    <property type="match status" value="1"/>
</dbReference>
<proteinExistence type="predicted"/>
<evidence type="ECO:0000313" key="7">
    <source>
        <dbReference type="Proteomes" id="UP001371456"/>
    </source>
</evidence>
<dbReference type="PROSITE" id="PS00518">
    <property type="entry name" value="ZF_RING_1"/>
    <property type="match status" value="1"/>
</dbReference>
<sequence>MAEDGGNAAEPPASDSNPCPICLAPVTEESYLDQCFHKFCYSCILRWIKVVSSKHTRAPASEKCPLCKVRNLFYHSCWFLFRLSVLAKVDPSQTENFSIIRSYSGGFFQQHSVNENLDNRYAFFTKSHKYRLQCYYTDEELEIGSYAGGLFDKFNVLRYWKLQKYLQPNPWLISWLRREIQSLTQEEDIDIIVHHILGVIDSFRRNEQKQIKVTPQAKKEEFKIMVSEAARPFLTGRTDRFVNELELFLASSLTVDAFDRVYIQHLGWKIPEMMGEGEVGEPVEHAPSVPYLYLFDEVCDENE</sequence>
<evidence type="ECO:0000259" key="5">
    <source>
        <dbReference type="PROSITE" id="PS50089"/>
    </source>
</evidence>
<keyword evidence="7" id="KW-1185">Reference proteome</keyword>
<dbReference type="SUPFAM" id="SSF57850">
    <property type="entry name" value="RING/U-box"/>
    <property type="match status" value="1"/>
</dbReference>
<evidence type="ECO:0000256" key="2">
    <source>
        <dbReference type="ARBA" id="ARBA00022771"/>
    </source>
</evidence>
<accession>A0AAN8YRE6</accession>
<dbReference type="EMBL" id="JBANQN010000001">
    <property type="protein sequence ID" value="KAK6804929.1"/>
    <property type="molecule type" value="Genomic_DNA"/>
</dbReference>
<feature type="domain" description="RING-type" evidence="5">
    <location>
        <begin position="19"/>
        <end position="68"/>
    </location>
</feature>
<dbReference type="SMART" id="SM00184">
    <property type="entry name" value="RING"/>
    <property type="match status" value="1"/>
</dbReference>
<dbReference type="Proteomes" id="UP001371456">
    <property type="component" value="Unassembled WGS sequence"/>
</dbReference>
<evidence type="ECO:0000256" key="1">
    <source>
        <dbReference type="ARBA" id="ARBA00022723"/>
    </source>
</evidence>
<name>A0AAN8YRE6_SOLBU</name>
<dbReference type="PANTHER" id="PTHR47692:SF2">
    <property type="entry name" value="ZINC FINGER RING-TYPE DOMAIN CONTAINING PROTEIN"/>
    <property type="match status" value="1"/>
</dbReference>
<dbReference type="InterPro" id="IPR013083">
    <property type="entry name" value="Znf_RING/FYVE/PHD"/>
</dbReference>
<dbReference type="GO" id="GO:0008270">
    <property type="term" value="F:zinc ion binding"/>
    <property type="evidence" value="ECO:0007669"/>
    <property type="project" value="UniProtKB-KW"/>
</dbReference>
<dbReference type="InterPro" id="IPR018957">
    <property type="entry name" value="Znf_C3HC4_RING-type"/>
</dbReference>
<evidence type="ECO:0000256" key="4">
    <source>
        <dbReference type="PROSITE-ProRule" id="PRU00175"/>
    </source>
</evidence>
<reference evidence="6 7" key="1">
    <citation type="submission" date="2024-02" db="EMBL/GenBank/DDBJ databases">
        <title>de novo genome assembly of Solanum bulbocastanum strain 11H21.</title>
        <authorList>
            <person name="Hosaka A.J."/>
        </authorList>
    </citation>
    <scope>NUCLEOTIDE SEQUENCE [LARGE SCALE GENOMIC DNA]</scope>
    <source>
        <tissue evidence="6">Young leaves</tissue>
    </source>
</reference>
<evidence type="ECO:0000313" key="6">
    <source>
        <dbReference type="EMBL" id="KAK6804929.1"/>
    </source>
</evidence>
<keyword evidence="3" id="KW-0862">Zinc</keyword>
<gene>
    <name evidence="6" type="ORF">RDI58_002713</name>
</gene>
<comment type="caution">
    <text evidence="6">The sequence shown here is derived from an EMBL/GenBank/DDBJ whole genome shotgun (WGS) entry which is preliminary data.</text>
</comment>
<evidence type="ECO:0000256" key="3">
    <source>
        <dbReference type="ARBA" id="ARBA00022833"/>
    </source>
</evidence>
<dbReference type="InterPro" id="IPR017907">
    <property type="entry name" value="Znf_RING_CS"/>
</dbReference>
<dbReference type="InterPro" id="IPR001841">
    <property type="entry name" value="Znf_RING"/>
</dbReference>
<dbReference type="AlphaFoldDB" id="A0AAN8YRE6"/>
<dbReference type="PROSITE" id="PS50089">
    <property type="entry name" value="ZF_RING_2"/>
    <property type="match status" value="1"/>
</dbReference>
<keyword evidence="2 4" id="KW-0863">Zinc-finger</keyword>
<organism evidence="6 7">
    <name type="scientific">Solanum bulbocastanum</name>
    <name type="common">Wild potato</name>
    <dbReference type="NCBI Taxonomy" id="147425"/>
    <lineage>
        <taxon>Eukaryota</taxon>
        <taxon>Viridiplantae</taxon>
        <taxon>Streptophyta</taxon>
        <taxon>Embryophyta</taxon>
        <taxon>Tracheophyta</taxon>
        <taxon>Spermatophyta</taxon>
        <taxon>Magnoliopsida</taxon>
        <taxon>eudicotyledons</taxon>
        <taxon>Gunneridae</taxon>
        <taxon>Pentapetalae</taxon>
        <taxon>asterids</taxon>
        <taxon>lamiids</taxon>
        <taxon>Solanales</taxon>
        <taxon>Solanaceae</taxon>
        <taxon>Solanoideae</taxon>
        <taxon>Solaneae</taxon>
        <taxon>Solanum</taxon>
    </lineage>
</organism>
<keyword evidence="1" id="KW-0479">Metal-binding</keyword>